<evidence type="ECO:0000313" key="2">
    <source>
        <dbReference type="Proteomes" id="UP000232875"/>
    </source>
</evidence>
<sequence length="149" mass="17261">MLRLQIPSPHVHDLSCVNIWDPLMTFYLEFPLLAIKDKFESMEEALTRNDGLQCFAKKGHHLQLRDIRTGDAIHRRVLPLRTTSDPAAVKKVDYRGEPCINKVHFVVPAQYMFEQDESEAPVNVEEWFNFACNDSLAQLATMRKSTLFR</sequence>
<gene>
    <name evidence="1" type="ORF">MVES_001369</name>
</gene>
<protein>
    <submittedName>
        <fullName evidence="1">Uncharacterized protein</fullName>
    </submittedName>
</protein>
<organism evidence="1 2">
    <name type="scientific">Malassezia vespertilionis</name>
    <dbReference type="NCBI Taxonomy" id="2020962"/>
    <lineage>
        <taxon>Eukaryota</taxon>
        <taxon>Fungi</taxon>
        <taxon>Dikarya</taxon>
        <taxon>Basidiomycota</taxon>
        <taxon>Ustilaginomycotina</taxon>
        <taxon>Malasseziomycetes</taxon>
        <taxon>Malasseziales</taxon>
        <taxon>Malasseziaceae</taxon>
        <taxon>Malassezia</taxon>
    </lineage>
</organism>
<dbReference type="AlphaFoldDB" id="A0A2N1JF22"/>
<name>A0A2N1JF22_9BASI</name>
<reference evidence="1 2" key="1">
    <citation type="submission" date="2017-10" db="EMBL/GenBank/DDBJ databases">
        <title>A novel species of cold-tolerant Malassezia isolated from bats.</title>
        <authorList>
            <person name="Lorch J.M."/>
            <person name="Palmer J.M."/>
            <person name="Vanderwolf K.J."/>
            <person name="Schmidt K.Z."/>
            <person name="Verant M.L."/>
            <person name="Weller T.J."/>
            <person name="Blehert D.S."/>
        </authorList>
    </citation>
    <scope>NUCLEOTIDE SEQUENCE [LARGE SCALE GENOMIC DNA]</scope>
    <source>
        <strain evidence="1 2">NWHC:44797-103</strain>
    </source>
</reference>
<dbReference type="EMBL" id="KZ454988">
    <property type="protein sequence ID" value="PKI85153.1"/>
    <property type="molecule type" value="Genomic_DNA"/>
</dbReference>
<dbReference type="Proteomes" id="UP000232875">
    <property type="component" value="Unassembled WGS sequence"/>
</dbReference>
<proteinExistence type="predicted"/>
<keyword evidence="2" id="KW-1185">Reference proteome</keyword>
<evidence type="ECO:0000313" key="1">
    <source>
        <dbReference type="EMBL" id="PKI85153.1"/>
    </source>
</evidence>
<accession>A0A2N1JF22</accession>